<reference evidence="1 2" key="1">
    <citation type="submission" date="2018-08" db="EMBL/GenBank/DDBJ databases">
        <title>Mucilaginibacter terrae sp. nov., isolated from manganese diggings.</title>
        <authorList>
            <person name="Huang Y."/>
            <person name="Zhou Z."/>
        </authorList>
    </citation>
    <scope>NUCLEOTIDE SEQUENCE [LARGE SCALE GENOMIC DNA]</scope>
    <source>
        <strain evidence="1 2">ZH6</strain>
    </source>
</reference>
<name>A0A3E2NJB1_9SPHI</name>
<gene>
    <name evidence="1" type="ORF">DYU05_20265</name>
</gene>
<accession>A0A3E2NJB1</accession>
<keyword evidence="2" id="KW-1185">Reference proteome</keyword>
<sequence length="125" mass="14345">MVTTTQTSATPTWANVFSTAKGAIYQCDEERCWYVDFAGKVAKFDYRCLLKLKKAVYHVDIEDRLLNSGKDPDVEIIFICACDHCYVLSLLQIIALKEILEGTFVMLQLNNIIHDVLYRIAQYLD</sequence>
<dbReference type="EMBL" id="QWDE01000007">
    <property type="protein sequence ID" value="RFZ81097.1"/>
    <property type="molecule type" value="Genomic_DNA"/>
</dbReference>
<evidence type="ECO:0000313" key="1">
    <source>
        <dbReference type="EMBL" id="RFZ81097.1"/>
    </source>
</evidence>
<evidence type="ECO:0000313" key="2">
    <source>
        <dbReference type="Proteomes" id="UP000260823"/>
    </source>
</evidence>
<dbReference type="OrthoDB" id="1442094at2"/>
<organism evidence="1 2">
    <name type="scientific">Mucilaginibacter terrenus</name>
    <dbReference type="NCBI Taxonomy" id="2482727"/>
    <lineage>
        <taxon>Bacteria</taxon>
        <taxon>Pseudomonadati</taxon>
        <taxon>Bacteroidota</taxon>
        <taxon>Sphingobacteriia</taxon>
        <taxon>Sphingobacteriales</taxon>
        <taxon>Sphingobacteriaceae</taxon>
        <taxon>Mucilaginibacter</taxon>
    </lineage>
</organism>
<dbReference type="RefSeq" id="WP_117384997.1">
    <property type="nucleotide sequence ID" value="NZ_QWDE01000007.1"/>
</dbReference>
<comment type="caution">
    <text evidence="1">The sequence shown here is derived from an EMBL/GenBank/DDBJ whole genome shotgun (WGS) entry which is preliminary data.</text>
</comment>
<protein>
    <submittedName>
        <fullName evidence="1">Uncharacterized protein</fullName>
    </submittedName>
</protein>
<proteinExistence type="predicted"/>
<dbReference type="AlphaFoldDB" id="A0A3E2NJB1"/>
<dbReference type="Proteomes" id="UP000260823">
    <property type="component" value="Unassembled WGS sequence"/>
</dbReference>